<dbReference type="GO" id="GO:0016747">
    <property type="term" value="F:acyltransferase activity, transferring groups other than amino-acyl groups"/>
    <property type="evidence" value="ECO:0007669"/>
    <property type="project" value="InterPro"/>
</dbReference>
<name>A0AAW5HVE4_9CORY</name>
<evidence type="ECO:0000313" key="5">
    <source>
        <dbReference type="Proteomes" id="UP001205920"/>
    </source>
</evidence>
<accession>A0AAW5HVE4</accession>
<reference evidence="4 5" key="1">
    <citation type="submission" date="2021-01" db="EMBL/GenBank/DDBJ databases">
        <title>Identification and Characterization of Corynebacterium sp.</title>
        <authorList>
            <person name="Luo Q."/>
            <person name="Qu P."/>
            <person name="Chen Q."/>
        </authorList>
    </citation>
    <scope>NUCLEOTIDE SEQUENCE [LARGE SCALE GENOMIC DNA]</scope>
    <source>
        <strain evidence="4 5">MC-18</strain>
    </source>
</reference>
<protein>
    <submittedName>
        <fullName evidence="4">GNAT family N-acetyltransferase</fullName>
    </submittedName>
</protein>
<dbReference type="InterPro" id="IPR000182">
    <property type="entry name" value="GNAT_dom"/>
</dbReference>
<gene>
    <name evidence="4" type="ORF">JMN37_02125</name>
</gene>
<dbReference type="InterPro" id="IPR016181">
    <property type="entry name" value="Acyl_CoA_acyltransferase"/>
</dbReference>
<organism evidence="4 5">
    <name type="scientific">Corynebacterium lipophilum</name>
    <dbReference type="NCBI Taxonomy" id="2804918"/>
    <lineage>
        <taxon>Bacteria</taxon>
        <taxon>Bacillati</taxon>
        <taxon>Actinomycetota</taxon>
        <taxon>Actinomycetes</taxon>
        <taxon>Mycobacteriales</taxon>
        <taxon>Corynebacteriaceae</taxon>
        <taxon>Corynebacterium</taxon>
    </lineage>
</organism>
<dbReference type="PANTHER" id="PTHR43877">
    <property type="entry name" value="AMINOALKYLPHOSPHONATE N-ACETYLTRANSFERASE-RELATED-RELATED"/>
    <property type="match status" value="1"/>
</dbReference>
<comment type="caution">
    <text evidence="4">The sequence shown here is derived from an EMBL/GenBank/DDBJ whole genome shotgun (WGS) entry which is preliminary data.</text>
</comment>
<dbReference type="RefSeq" id="WP_070362988.1">
    <property type="nucleotide sequence ID" value="NZ_JAEUWV010000002.1"/>
</dbReference>
<dbReference type="InterPro" id="IPR050832">
    <property type="entry name" value="Bact_Acetyltransf"/>
</dbReference>
<sequence length="165" mass="18529">MTQNKSFTLRQATESDRMYLQRLNFLADVFGDETAPVGHEERLGVTDYVDHWDPERDGGIIACDEFRTPAGGVWLRYWDDPDAGHANLGPDVPELAIAVERRFAGHRLGSKLLRAVIELAAQQGAPRVALWVDPDNERARHRYEQFGFTTVADVANVMVFDCNVG</sequence>
<feature type="domain" description="N-acetyltransferase" evidence="3">
    <location>
        <begin position="7"/>
        <end position="163"/>
    </location>
</feature>
<evidence type="ECO:0000259" key="3">
    <source>
        <dbReference type="PROSITE" id="PS51186"/>
    </source>
</evidence>
<dbReference type="PANTHER" id="PTHR43877:SF1">
    <property type="entry name" value="ACETYLTRANSFERASE"/>
    <property type="match status" value="1"/>
</dbReference>
<dbReference type="SUPFAM" id="SSF55729">
    <property type="entry name" value="Acyl-CoA N-acyltransferases (Nat)"/>
    <property type="match status" value="1"/>
</dbReference>
<dbReference type="PROSITE" id="PS51186">
    <property type="entry name" value="GNAT"/>
    <property type="match status" value="1"/>
</dbReference>
<keyword evidence="2" id="KW-0012">Acyltransferase</keyword>
<evidence type="ECO:0000256" key="2">
    <source>
        <dbReference type="ARBA" id="ARBA00023315"/>
    </source>
</evidence>
<dbReference type="CDD" id="cd04301">
    <property type="entry name" value="NAT_SF"/>
    <property type="match status" value="1"/>
</dbReference>
<dbReference type="Gene3D" id="3.40.630.30">
    <property type="match status" value="1"/>
</dbReference>
<evidence type="ECO:0000256" key="1">
    <source>
        <dbReference type="ARBA" id="ARBA00022679"/>
    </source>
</evidence>
<evidence type="ECO:0000313" key="4">
    <source>
        <dbReference type="EMBL" id="MCO6393786.1"/>
    </source>
</evidence>
<dbReference type="Pfam" id="PF00583">
    <property type="entry name" value="Acetyltransf_1"/>
    <property type="match status" value="1"/>
</dbReference>
<keyword evidence="1" id="KW-0808">Transferase</keyword>
<keyword evidence="5" id="KW-1185">Reference proteome</keyword>
<proteinExistence type="predicted"/>
<dbReference type="AlphaFoldDB" id="A0AAW5HVE4"/>
<dbReference type="EMBL" id="JAEUWV010000002">
    <property type="protein sequence ID" value="MCO6393786.1"/>
    <property type="molecule type" value="Genomic_DNA"/>
</dbReference>
<dbReference type="Proteomes" id="UP001205920">
    <property type="component" value="Unassembled WGS sequence"/>
</dbReference>